<dbReference type="InterPro" id="IPR046219">
    <property type="entry name" value="DUF6252"/>
</dbReference>
<organism evidence="1 2">
    <name type="scientific">Mesonia mobilis</name>
    <dbReference type="NCBI Taxonomy" id="369791"/>
    <lineage>
        <taxon>Bacteria</taxon>
        <taxon>Pseudomonadati</taxon>
        <taxon>Bacteroidota</taxon>
        <taxon>Flavobacteriia</taxon>
        <taxon>Flavobacteriales</taxon>
        <taxon>Flavobacteriaceae</taxon>
        <taxon>Mesonia</taxon>
    </lineage>
</organism>
<protein>
    <recommendedName>
        <fullName evidence="3">Lipoprotein</fullName>
    </recommendedName>
</protein>
<evidence type="ECO:0008006" key="3">
    <source>
        <dbReference type="Google" id="ProtNLM"/>
    </source>
</evidence>
<dbReference type="RefSeq" id="WP_027885971.1">
    <property type="nucleotide sequence ID" value="NZ_BMWY01000001.1"/>
</dbReference>
<dbReference type="PROSITE" id="PS51257">
    <property type="entry name" value="PROKAR_LIPOPROTEIN"/>
    <property type="match status" value="1"/>
</dbReference>
<evidence type="ECO:0000313" key="2">
    <source>
        <dbReference type="Proteomes" id="UP000615593"/>
    </source>
</evidence>
<reference evidence="2" key="1">
    <citation type="journal article" date="2019" name="Int. J. Syst. Evol. Microbiol.">
        <title>The Global Catalogue of Microorganisms (GCM) 10K type strain sequencing project: providing services to taxonomists for standard genome sequencing and annotation.</title>
        <authorList>
            <consortium name="The Broad Institute Genomics Platform"/>
            <consortium name="The Broad Institute Genome Sequencing Center for Infectious Disease"/>
            <person name="Wu L."/>
            <person name="Ma J."/>
        </authorList>
    </citation>
    <scope>NUCLEOTIDE SEQUENCE [LARGE SCALE GENOMIC DNA]</scope>
    <source>
        <strain evidence="2">KCTC 12708</strain>
    </source>
</reference>
<name>A0ABQ3BHL0_9FLAO</name>
<gene>
    <name evidence="1" type="ORF">GCM10008088_03560</name>
</gene>
<dbReference type="Proteomes" id="UP000615593">
    <property type="component" value="Unassembled WGS sequence"/>
</dbReference>
<keyword evidence="2" id="KW-1185">Reference proteome</keyword>
<proteinExistence type="predicted"/>
<comment type="caution">
    <text evidence="1">The sequence shown here is derived from an EMBL/GenBank/DDBJ whole genome shotgun (WGS) entry which is preliminary data.</text>
</comment>
<sequence length="169" mass="17747">MKKLLFLCLSIATLVSCSKDDDGGNGGSAAAGTIEASVDGSSFTSIEMATTAIEQDVNGSTMIRVQGSNSDREGMVLTIMGFEGTGTYELGGEISVFTNAIYTETDLSNPMDTQTWLAPYDETIVGEIQVSEKTATNIKGTFSFSGKNEEGGTIKEVTSGSFNVAISEF</sequence>
<dbReference type="GeneID" id="94368000"/>
<dbReference type="EMBL" id="BMWY01000001">
    <property type="protein sequence ID" value="GGZ45598.1"/>
    <property type="molecule type" value="Genomic_DNA"/>
</dbReference>
<evidence type="ECO:0000313" key="1">
    <source>
        <dbReference type="EMBL" id="GGZ45598.1"/>
    </source>
</evidence>
<accession>A0ABQ3BHL0</accession>
<dbReference type="Pfam" id="PF19765">
    <property type="entry name" value="DUF6252"/>
    <property type="match status" value="1"/>
</dbReference>